<evidence type="ECO:0000313" key="1">
    <source>
        <dbReference type="EMBL" id="KAK3234544.1"/>
    </source>
</evidence>
<dbReference type="AlphaFoldDB" id="A0AAE0BF74"/>
<dbReference type="Proteomes" id="UP001190700">
    <property type="component" value="Unassembled WGS sequence"/>
</dbReference>
<keyword evidence="2" id="KW-1185">Reference proteome</keyword>
<name>A0AAE0BF74_9CHLO</name>
<dbReference type="EMBL" id="LGRX02035483">
    <property type="protein sequence ID" value="KAK3234544.1"/>
    <property type="molecule type" value="Genomic_DNA"/>
</dbReference>
<reference evidence="1 2" key="1">
    <citation type="journal article" date="2015" name="Genome Biol. Evol.">
        <title>Comparative Genomics of a Bacterivorous Green Alga Reveals Evolutionary Causalities and Consequences of Phago-Mixotrophic Mode of Nutrition.</title>
        <authorList>
            <person name="Burns J.A."/>
            <person name="Paasch A."/>
            <person name="Narechania A."/>
            <person name="Kim E."/>
        </authorList>
    </citation>
    <scope>NUCLEOTIDE SEQUENCE [LARGE SCALE GENOMIC DNA]</scope>
    <source>
        <strain evidence="1 2">PLY_AMNH</strain>
    </source>
</reference>
<protein>
    <submittedName>
        <fullName evidence="1">Uncharacterized protein</fullName>
    </submittedName>
</protein>
<evidence type="ECO:0000313" key="2">
    <source>
        <dbReference type="Proteomes" id="UP001190700"/>
    </source>
</evidence>
<proteinExistence type="predicted"/>
<gene>
    <name evidence="1" type="ORF">CYMTET_55095</name>
</gene>
<accession>A0AAE0BF74</accession>
<sequence length="253" mass="28858">MPTLNVSLQSALDNVASEVACKGVNTYDGLSIMRKAVKDRHADTFVVKNPAANGQDAVFWRTQYMVCMRSLQRAREVHRVARESNPSVATVFARGARQPESTQNTAIVATLRPERPVPQVGNMESPRYVNKLRLGNMRAQMEETQKPAHRVGLLWSEMQNPVFCDHCQRKILPRREYYVAHYHLPSREDSEPRASHFNCFKKTQGSTLATMTSPVCMDFFTLNSKQMAYVRRQILCAQRSVNTHPGAERVRHR</sequence>
<organism evidence="1 2">
    <name type="scientific">Cymbomonas tetramitiformis</name>
    <dbReference type="NCBI Taxonomy" id="36881"/>
    <lineage>
        <taxon>Eukaryota</taxon>
        <taxon>Viridiplantae</taxon>
        <taxon>Chlorophyta</taxon>
        <taxon>Pyramimonadophyceae</taxon>
        <taxon>Pyramimonadales</taxon>
        <taxon>Pyramimonadaceae</taxon>
        <taxon>Cymbomonas</taxon>
    </lineage>
</organism>
<comment type="caution">
    <text evidence="1">The sequence shown here is derived from an EMBL/GenBank/DDBJ whole genome shotgun (WGS) entry which is preliminary data.</text>
</comment>